<evidence type="ECO:0000259" key="1">
    <source>
        <dbReference type="PROSITE" id="PS51186"/>
    </source>
</evidence>
<dbReference type="eggNOG" id="COG1670">
    <property type="taxonomic scope" value="Bacteria"/>
</dbReference>
<accession>F1TAE6</accession>
<dbReference type="PROSITE" id="PS51186">
    <property type="entry name" value="GNAT"/>
    <property type="match status" value="1"/>
</dbReference>
<dbReference type="InterPro" id="IPR016181">
    <property type="entry name" value="Acyl_CoA_acyltransferase"/>
</dbReference>
<dbReference type="PANTHER" id="PTHR43792">
    <property type="entry name" value="GNAT FAMILY, PUTATIVE (AFU_ORTHOLOGUE AFUA_3G00765)-RELATED-RELATED"/>
    <property type="match status" value="1"/>
</dbReference>
<dbReference type="AlphaFoldDB" id="F1TAE6"/>
<dbReference type="Gene3D" id="3.40.630.30">
    <property type="match status" value="1"/>
</dbReference>
<evidence type="ECO:0000313" key="2">
    <source>
        <dbReference type="EMBL" id="EGD48489.1"/>
    </source>
</evidence>
<dbReference type="Pfam" id="PF13302">
    <property type="entry name" value="Acetyltransf_3"/>
    <property type="match status" value="1"/>
</dbReference>
<name>F1TAE6_9FIRM</name>
<proteinExistence type="predicted"/>
<dbReference type="RefSeq" id="WP_004617547.1">
    <property type="nucleotide sequence ID" value="NZ_ACXX02000003.1"/>
</dbReference>
<gene>
    <name evidence="2" type="ORF">Cpap_2910</name>
</gene>
<dbReference type="EMBL" id="ACXX02000003">
    <property type="protein sequence ID" value="EGD48489.1"/>
    <property type="molecule type" value="Genomic_DNA"/>
</dbReference>
<dbReference type="STRING" id="588581.Cpap_2910"/>
<organism evidence="2 3">
    <name type="scientific">Ruminiclostridium papyrosolvens DSM 2782</name>
    <dbReference type="NCBI Taxonomy" id="588581"/>
    <lineage>
        <taxon>Bacteria</taxon>
        <taxon>Bacillati</taxon>
        <taxon>Bacillota</taxon>
        <taxon>Clostridia</taxon>
        <taxon>Eubacteriales</taxon>
        <taxon>Oscillospiraceae</taxon>
        <taxon>Ruminiclostridium</taxon>
    </lineage>
</organism>
<reference evidence="2" key="2">
    <citation type="submission" date="2011-01" db="EMBL/GenBank/DDBJ databases">
        <title>The Non-contiguous Finished genome of Clostridium papyrosolvens.</title>
        <authorList>
            <person name="Lucas S."/>
            <person name="Copeland A."/>
            <person name="Lapidus A."/>
            <person name="Cheng J.-F."/>
            <person name="Goodwin L."/>
            <person name="Pitluck S."/>
            <person name="Misra M."/>
            <person name="Chertkov O."/>
            <person name="Detter J.C."/>
            <person name="Han C."/>
            <person name="Tapia R."/>
            <person name="Land M."/>
            <person name="Hauser L."/>
            <person name="Kyrpides N."/>
            <person name="Ivanova N."/>
            <person name="Pagani I."/>
            <person name="Mouttaki H."/>
            <person name="He Z."/>
            <person name="Zhou J."/>
            <person name="Hemme C.L."/>
            <person name="Woyke T."/>
        </authorList>
    </citation>
    <scope>NUCLEOTIDE SEQUENCE [LARGE SCALE GENOMIC DNA]</scope>
    <source>
        <strain evidence="2">DSM 2782</strain>
    </source>
</reference>
<protein>
    <submittedName>
        <fullName evidence="2">GCN5-related N-acetyltransferase</fullName>
    </submittedName>
</protein>
<dbReference type="InterPro" id="IPR051531">
    <property type="entry name" value="N-acetyltransferase"/>
</dbReference>
<sequence length="181" mass="21072">MNKFNYIETDRLLIRTLSMKDKNDFFKYRCLPEVCQYQGWRPKNIEEIEEFINKNILVCPNTSDTWLQLAVCLKEGQLIGDIGIHFIDDDYQIEIGYTLSPEHQGNGYAAEAVKAVINCAFVEHKKHRVSASVDPDNIKSVKLLEKIGFRKEAHFIKSYRMGNQWCDDCVYAILAEEWKSL</sequence>
<dbReference type="PANTHER" id="PTHR43792:SF1">
    <property type="entry name" value="N-ACETYLTRANSFERASE DOMAIN-CONTAINING PROTEIN"/>
    <property type="match status" value="1"/>
</dbReference>
<keyword evidence="3" id="KW-1185">Reference proteome</keyword>
<dbReference type="SUPFAM" id="SSF55729">
    <property type="entry name" value="Acyl-CoA N-acyltransferases (Nat)"/>
    <property type="match status" value="1"/>
</dbReference>
<dbReference type="GO" id="GO:0016747">
    <property type="term" value="F:acyltransferase activity, transferring groups other than amino-acyl groups"/>
    <property type="evidence" value="ECO:0007669"/>
    <property type="project" value="InterPro"/>
</dbReference>
<dbReference type="Proteomes" id="UP000003860">
    <property type="component" value="Unassembled WGS sequence"/>
</dbReference>
<dbReference type="OrthoDB" id="9785602at2"/>
<feature type="domain" description="N-acetyltransferase" evidence="1">
    <location>
        <begin position="12"/>
        <end position="176"/>
    </location>
</feature>
<dbReference type="InterPro" id="IPR000182">
    <property type="entry name" value="GNAT_dom"/>
</dbReference>
<comment type="caution">
    <text evidence="2">The sequence shown here is derived from an EMBL/GenBank/DDBJ whole genome shotgun (WGS) entry which is preliminary data.</text>
</comment>
<evidence type="ECO:0000313" key="3">
    <source>
        <dbReference type="Proteomes" id="UP000003860"/>
    </source>
</evidence>
<reference evidence="2" key="1">
    <citation type="submission" date="2009-07" db="EMBL/GenBank/DDBJ databases">
        <authorList>
            <consortium name="US DOE Joint Genome Institute (JGI-PGF)"/>
            <person name="Lucas S."/>
            <person name="Copeland A."/>
            <person name="Lapidus A."/>
            <person name="Glavina del Rio T."/>
            <person name="Tice H."/>
            <person name="Bruce D."/>
            <person name="Goodwin L."/>
            <person name="Pitluck S."/>
            <person name="Larimer F."/>
            <person name="Land M.L."/>
            <person name="Mouttaki H."/>
            <person name="He Z."/>
            <person name="Zhou J."/>
            <person name="Hemme C.L."/>
        </authorList>
    </citation>
    <scope>NUCLEOTIDE SEQUENCE</scope>
    <source>
        <strain evidence="2">DSM 2782</strain>
    </source>
</reference>